<evidence type="ECO:0000313" key="2">
    <source>
        <dbReference type="Proteomes" id="UP001305414"/>
    </source>
</evidence>
<gene>
    <name evidence="1" type="ORF">RRF57_008368</name>
</gene>
<protein>
    <submittedName>
        <fullName evidence="1">Uncharacterized protein</fullName>
    </submittedName>
</protein>
<sequence length="61" mass="6318">MFEISPVCSVSDTLEAGCGLINSTMLKAGCNGTLYNGTILLPAVGLEDRVEVAVGRTMVVT</sequence>
<reference evidence="1 2" key="1">
    <citation type="submission" date="2023-10" db="EMBL/GenBank/DDBJ databases">
        <title>Draft genome sequence of Xylaria bambusicola isolate GMP-LS, the root and basal stem rot pathogen of sugarcane in Indonesia.</title>
        <authorList>
            <person name="Selvaraj P."/>
            <person name="Muralishankar V."/>
            <person name="Muruganantham S."/>
            <person name="Sp S."/>
            <person name="Haryani S."/>
            <person name="Lau K.J.X."/>
            <person name="Naqvi N.I."/>
        </authorList>
    </citation>
    <scope>NUCLEOTIDE SEQUENCE [LARGE SCALE GENOMIC DNA]</scope>
    <source>
        <strain evidence="1">GMP-LS</strain>
    </source>
</reference>
<accession>A0AAN7UX45</accession>
<keyword evidence="2" id="KW-1185">Reference proteome</keyword>
<name>A0AAN7UX45_9PEZI</name>
<evidence type="ECO:0000313" key="1">
    <source>
        <dbReference type="EMBL" id="KAK5632654.1"/>
    </source>
</evidence>
<dbReference type="AlphaFoldDB" id="A0AAN7UX45"/>
<dbReference type="EMBL" id="JAWHQM010000026">
    <property type="protein sequence ID" value="KAK5632654.1"/>
    <property type="molecule type" value="Genomic_DNA"/>
</dbReference>
<proteinExistence type="predicted"/>
<comment type="caution">
    <text evidence="1">The sequence shown here is derived from an EMBL/GenBank/DDBJ whole genome shotgun (WGS) entry which is preliminary data.</text>
</comment>
<dbReference type="Proteomes" id="UP001305414">
    <property type="component" value="Unassembled WGS sequence"/>
</dbReference>
<organism evidence="1 2">
    <name type="scientific">Xylaria bambusicola</name>
    <dbReference type="NCBI Taxonomy" id="326684"/>
    <lineage>
        <taxon>Eukaryota</taxon>
        <taxon>Fungi</taxon>
        <taxon>Dikarya</taxon>
        <taxon>Ascomycota</taxon>
        <taxon>Pezizomycotina</taxon>
        <taxon>Sordariomycetes</taxon>
        <taxon>Xylariomycetidae</taxon>
        <taxon>Xylariales</taxon>
        <taxon>Xylariaceae</taxon>
        <taxon>Xylaria</taxon>
    </lineage>
</organism>